<name>A0ABU2VTE8_9ACTN</name>
<accession>A0ABU2VTE8</accession>
<comment type="caution">
    <text evidence="1">The sequence shown here is derived from an EMBL/GenBank/DDBJ whole genome shotgun (WGS) entry which is preliminary data.</text>
</comment>
<sequence length="78" mass="8458">MATRTFHGVVTTPSGTPLGGWVDVDVSDNGDYHVKFHMHSSSILGDFDFNLRAYLTAPGFPTMAFIKSGHVSGVDSWN</sequence>
<dbReference type="RefSeq" id="WP_311721244.1">
    <property type="nucleotide sequence ID" value="NZ_JAVREZ010000609.1"/>
</dbReference>
<proteinExistence type="predicted"/>
<dbReference type="EMBL" id="JAVREZ010000609">
    <property type="protein sequence ID" value="MDT0488871.1"/>
    <property type="molecule type" value="Genomic_DNA"/>
</dbReference>
<keyword evidence="2" id="KW-1185">Reference proteome</keyword>
<evidence type="ECO:0000313" key="1">
    <source>
        <dbReference type="EMBL" id="MDT0488871.1"/>
    </source>
</evidence>
<gene>
    <name evidence="1" type="ORF">RNB18_53500</name>
</gene>
<dbReference type="Proteomes" id="UP001183824">
    <property type="component" value="Unassembled WGS sequence"/>
</dbReference>
<feature type="non-terminal residue" evidence="1">
    <location>
        <position position="78"/>
    </location>
</feature>
<reference evidence="2" key="1">
    <citation type="submission" date="2023-07" db="EMBL/GenBank/DDBJ databases">
        <title>30 novel species of actinomycetes from the DSMZ collection.</title>
        <authorList>
            <person name="Nouioui I."/>
        </authorList>
    </citation>
    <scope>NUCLEOTIDE SEQUENCE [LARGE SCALE GENOMIC DNA]</scope>
    <source>
        <strain evidence="2">DSM 41640</strain>
    </source>
</reference>
<organism evidence="1 2">
    <name type="scientific">Streptomyces doebereineriae</name>
    <dbReference type="NCBI Taxonomy" id="3075528"/>
    <lineage>
        <taxon>Bacteria</taxon>
        <taxon>Bacillati</taxon>
        <taxon>Actinomycetota</taxon>
        <taxon>Actinomycetes</taxon>
        <taxon>Kitasatosporales</taxon>
        <taxon>Streptomycetaceae</taxon>
        <taxon>Streptomyces</taxon>
    </lineage>
</organism>
<evidence type="ECO:0000313" key="2">
    <source>
        <dbReference type="Proteomes" id="UP001183824"/>
    </source>
</evidence>
<protein>
    <submittedName>
        <fullName evidence="1">Uncharacterized protein</fullName>
    </submittedName>
</protein>